<keyword evidence="9" id="KW-1185">Reference proteome</keyword>
<proteinExistence type="inferred from homology"/>
<evidence type="ECO:0000256" key="2">
    <source>
        <dbReference type="ARBA" id="ARBA00013064"/>
    </source>
</evidence>
<dbReference type="Gene3D" id="3.40.50.2300">
    <property type="match status" value="1"/>
</dbReference>
<dbReference type="CDD" id="cd16343">
    <property type="entry name" value="LMWPTP"/>
    <property type="match status" value="1"/>
</dbReference>
<comment type="caution">
    <text evidence="8">The sequence shown here is derived from an EMBL/GenBank/DDBJ whole genome shotgun (WGS) entry which is preliminary data.</text>
</comment>
<dbReference type="EC" id="3.1.3.48" evidence="2"/>
<feature type="domain" description="Phosphotyrosine protein phosphatase I" evidence="7">
    <location>
        <begin position="2"/>
        <end position="148"/>
    </location>
</feature>
<keyword evidence="3" id="KW-0378">Hydrolase</keyword>
<dbReference type="PRINTS" id="PR00719">
    <property type="entry name" value="LMWPTPASE"/>
</dbReference>
<feature type="active site" description="Proton donor" evidence="6">
    <location>
        <position position="124"/>
    </location>
</feature>
<organism evidence="8 9">
    <name type="scientific">Enterococcus columbae DSM 7374 = ATCC 51263</name>
    <dbReference type="NCBI Taxonomy" id="1121865"/>
    <lineage>
        <taxon>Bacteria</taxon>
        <taxon>Bacillati</taxon>
        <taxon>Bacillota</taxon>
        <taxon>Bacilli</taxon>
        <taxon>Lactobacillales</taxon>
        <taxon>Enterococcaceae</taxon>
        <taxon>Enterococcus</taxon>
    </lineage>
</organism>
<dbReference type="PANTHER" id="PTHR11717">
    <property type="entry name" value="LOW MOLECULAR WEIGHT PROTEIN TYROSINE PHOSPHATASE"/>
    <property type="match status" value="1"/>
</dbReference>
<dbReference type="SUPFAM" id="SSF52788">
    <property type="entry name" value="Phosphotyrosine protein phosphatases I"/>
    <property type="match status" value="1"/>
</dbReference>
<protein>
    <recommendedName>
        <fullName evidence="2">protein-tyrosine-phosphatase</fullName>
        <ecNumber evidence="2">3.1.3.48</ecNumber>
    </recommendedName>
</protein>
<accession>S0JYX0</accession>
<comment type="similarity">
    <text evidence="1">Belongs to the low molecular weight phosphotyrosine protein phosphatase family.</text>
</comment>
<reference evidence="8 9" key="1">
    <citation type="submission" date="2013-03" db="EMBL/GenBank/DDBJ databases">
        <title>The Genome Sequence of Enterococcus columbae ATCC_51263 (PacBio/Illumina hybrid assembly).</title>
        <authorList>
            <consortium name="The Broad Institute Genomics Platform"/>
            <consortium name="The Broad Institute Genome Sequencing Center for Infectious Disease"/>
            <person name="Earl A."/>
            <person name="Russ C."/>
            <person name="Gilmore M."/>
            <person name="Surin D."/>
            <person name="Walker B."/>
            <person name="Young S."/>
            <person name="Zeng Q."/>
            <person name="Gargeya S."/>
            <person name="Fitzgerald M."/>
            <person name="Haas B."/>
            <person name="Abouelleil A."/>
            <person name="Allen A.W."/>
            <person name="Alvarado L."/>
            <person name="Arachchi H.M."/>
            <person name="Berlin A.M."/>
            <person name="Chapman S.B."/>
            <person name="Gainer-Dewar J."/>
            <person name="Goldberg J."/>
            <person name="Griggs A."/>
            <person name="Gujja S."/>
            <person name="Hansen M."/>
            <person name="Howarth C."/>
            <person name="Imamovic A."/>
            <person name="Ireland A."/>
            <person name="Larimer J."/>
            <person name="McCowan C."/>
            <person name="Murphy C."/>
            <person name="Pearson M."/>
            <person name="Poon T.W."/>
            <person name="Priest M."/>
            <person name="Roberts A."/>
            <person name="Saif S."/>
            <person name="Shea T."/>
            <person name="Sisk P."/>
            <person name="Sykes S."/>
            <person name="Wortman J."/>
            <person name="Nusbaum C."/>
            <person name="Birren B."/>
        </authorList>
    </citation>
    <scope>NUCLEOTIDE SEQUENCE [LARGE SCALE GENOMIC DNA]</scope>
    <source>
        <strain evidence="8 9">ATCC 51263</strain>
    </source>
</reference>
<dbReference type="Proteomes" id="UP000014113">
    <property type="component" value="Unassembled WGS sequence"/>
</dbReference>
<dbReference type="InterPro" id="IPR036196">
    <property type="entry name" value="Ptyr_pPase_sf"/>
</dbReference>
<evidence type="ECO:0000256" key="4">
    <source>
        <dbReference type="ARBA" id="ARBA00022912"/>
    </source>
</evidence>
<gene>
    <name evidence="8" type="ORF">I568_01522</name>
</gene>
<dbReference type="PANTHER" id="PTHR11717:SF7">
    <property type="entry name" value="LOW MOLECULAR WEIGHT PHOSPHOTYROSINE PROTEIN PHOSPHATASE"/>
    <property type="match status" value="1"/>
</dbReference>
<evidence type="ECO:0000256" key="5">
    <source>
        <dbReference type="ARBA" id="ARBA00051722"/>
    </source>
</evidence>
<dbReference type="STRING" id="1121865.OMW_02311"/>
<name>S0JYX0_9ENTE</name>
<dbReference type="SMART" id="SM00226">
    <property type="entry name" value="LMWPc"/>
    <property type="match status" value="1"/>
</dbReference>
<dbReference type="EMBL" id="ASWJ01000007">
    <property type="protein sequence ID" value="EOW83721.1"/>
    <property type="molecule type" value="Genomic_DNA"/>
</dbReference>
<keyword evidence="4" id="KW-0904">Protein phosphatase</keyword>
<evidence type="ECO:0000256" key="1">
    <source>
        <dbReference type="ARBA" id="ARBA00011063"/>
    </source>
</evidence>
<dbReference type="RefSeq" id="WP_016184393.1">
    <property type="nucleotide sequence ID" value="NZ_JXKI01000008.1"/>
</dbReference>
<dbReference type="InterPro" id="IPR050438">
    <property type="entry name" value="LMW_PTPase"/>
</dbReference>
<dbReference type="AlphaFoldDB" id="S0JYX0"/>
<feature type="active site" evidence="6">
    <location>
        <position position="14"/>
    </location>
</feature>
<evidence type="ECO:0000313" key="9">
    <source>
        <dbReference type="Proteomes" id="UP000014113"/>
    </source>
</evidence>
<evidence type="ECO:0000313" key="8">
    <source>
        <dbReference type="EMBL" id="EOW83721.1"/>
    </source>
</evidence>
<evidence type="ECO:0000259" key="7">
    <source>
        <dbReference type="SMART" id="SM00226"/>
    </source>
</evidence>
<dbReference type="GO" id="GO:0004725">
    <property type="term" value="F:protein tyrosine phosphatase activity"/>
    <property type="evidence" value="ECO:0007669"/>
    <property type="project" value="UniProtKB-EC"/>
</dbReference>
<dbReference type="OrthoDB" id="9784339at2"/>
<dbReference type="InterPro" id="IPR017867">
    <property type="entry name" value="Tyr_phospatase_low_mol_wt"/>
</dbReference>
<dbReference type="InterPro" id="IPR023485">
    <property type="entry name" value="Ptyr_pPase"/>
</dbReference>
<dbReference type="eggNOG" id="COG0394">
    <property type="taxonomic scope" value="Bacteria"/>
</dbReference>
<evidence type="ECO:0000256" key="3">
    <source>
        <dbReference type="ARBA" id="ARBA00022801"/>
    </source>
</evidence>
<dbReference type="PATRIC" id="fig|1121865.3.peg.2246"/>
<dbReference type="Pfam" id="PF01451">
    <property type="entry name" value="LMWPc"/>
    <property type="match status" value="1"/>
</dbReference>
<evidence type="ECO:0000256" key="6">
    <source>
        <dbReference type="PIRSR" id="PIRSR617867-1"/>
    </source>
</evidence>
<sequence length="155" mass="17794">MVKVLFVCLGNICRSPMAEGLMRQYLAQNQLVNVHVASAATSTWEHGNPVHPGTKAILEREKIDTTQMFSTPIQASDFQEYDLIIGMDRQNVRDLKARAPKQFQDKIYLYLDVVDQLKGKDVPDPWYTGDFEETYQLLHQGLAPWLTKIKQLNEQ</sequence>
<feature type="active site" description="Nucleophile" evidence="6">
    <location>
        <position position="8"/>
    </location>
</feature>
<comment type="catalytic activity">
    <reaction evidence="5">
        <text>O-phospho-L-tyrosyl-[protein] + H2O = L-tyrosyl-[protein] + phosphate</text>
        <dbReference type="Rhea" id="RHEA:10684"/>
        <dbReference type="Rhea" id="RHEA-COMP:10136"/>
        <dbReference type="Rhea" id="RHEA-COMP:20101"/>
        <dbReference type="ChEBI" id="CHEBI:15377"/>
        <dbReference type="ChEBI" id="CHEBI:43474"/>
        <dbReference type="ChEBI" id="CHEBI:46858"/>
        <dbReference type="ChEBI" id="CHEBI:61978"/>
        <dbReference type="EC" id="3.1.3.48"/>
    </reaction>
</comment>